<dbReference type="KEGG" id="pprt:ET464_14345"/>
<keyword evidence="9" id="KW-1185">Reference proteome</keyword>
<dbReference type="Pfam" id="PF02417">
    <property type="entry name" value="Chromate_transp"/>
    <property type="match status" value="1"/>
</dbReference>
<dbReference type="EMBL" id="CP035492">
    <property type="protein sequence ID" value="QAY68525.1"/>
    <property type="molecule type" value="Genomic_DNA"/>
</dbReference>
<evidence type="ECO:0000256" key="2">
    <source>
        <dbReference type="ARBA" id="ARBA00005262"/>
    </source>
</evidence>
<organism evidence="8 9">
    <name type="scientific">Paenibacillus protaetiae</name>
    <dbReference type="NCBI Taxonomy" id="2509456"/>
    <lineage>
        <taxon>Bacteria</taxon>
        <taxon>Bacillati</taxon>
        <taxon>Bacillota</taxon>
        <taxon>Bacilli</taxon>
        <taxon>Bacillales</taxon>
        <taxon>Paenibacillaceae</taxon>
        <taxon>Paenibacillus</taxon>
    </lineage>
</organism>
<dbReference type="InterPro" id="IPR052518">
    <property type="entry name" value="CHR_Transporter"/>
</dbReference>
<accession>A0A4P6F0E6</accession>
<dbReference type="AlphaFoldDB" id="A0A4P6F0E6"/>
<evidence type="ECO:0000313" key="9">
    <source>
        <dbReference type="Proteomes" id="UP000293568"/>
    </source>
</evidence>
<protein>
    <submittedName>
        <fullName evidence="8">Chromate transporter</fullName>
    </submittedName>
</protein>
<proteinExistence type="inferred from homology"/>
<evidence type="ECO:0000256" key="1">
    <source>
        <dbReference type="ARBA" id="ARBA00004651"/>
    </source>
</evidence>
<evidence type="ECO:0000313" key="8">
    <source>
        <dbReference type="EMBL" id="QAY68525.1"/>
    </source>
</evidence>
<keyword evidence="5 7" id="KW-1133">Transmembrane helix</keyword>
<dbReference type="GO" id="GO:0015109">
    <property type="term" value="F:chromate transmembrane transporter activity"/>
    <property type="evidence" value="ECO:0007669"/>
    <property type="project" value="InterPro"/>
</dbReference>
<evidence type="ECO:0000256" key="6">
    <source>
        <dbReference type="ARBA" id="ARBA00023136"/>
    </source>
</evidence>
<feature type="transmembrane region" description="Helical" evidence="7">
    <location>
        <begin position="133"/>
        <end position="151"/>
    </location>
</feature>
<dbReference type="PANTHER" id="PTHR43663:SF2">
    <property type="entry name" value="CHROMATE TRANSPORT PROTEIN-RELATED"/>
    <property type="match status" value="1"/>
</dbReference>
<dbReference type="PANTHER" id="PTHR43663">
    <property type="entry name" value="CHROMATE TRANSPORT PROTEIN-RELATED"/>
    <property type="match status" value="1"/>
</dbReference>
<dbReference type="OrthoDB" id="9027281at2"/>
<evidence type="ECO:0000256" key="3">
    <source>
        <dbReference type="ARBA" id="ARBA00022475"/>
    </source>
</evidence>
<keyword evidence="6 7" id="KW-0472">Membrane</keyword>
<comment type="subcellular location">
    <subcellularLocation>
        <location evidence="1">Cell membrane</location>
        <topology evidence="1">Multi-pass membrane protein</topology>
    </subcellularLocation>
</comment>
<gene>
    <name evidence="8" type="ORF">ET464_14345</name>
</gene>
<evidence type="ECO:0000256" key="5">
    <source>
        <dbReference type="ARBA" id="ARBA00022989"/>
    </source>
</evidence>
<keyword evidence="3" id="KW-1003">Cell membrane</keyword>
<comment type="similarity">
    <text evidence="2">Belongs to the chromate ion transporter (CHR) (TC 2.A.51) family.</text>
</comment>
<reference evidence="8 9" key="1">
    <citation type="submission" date="2019-01" db="EMBL/GenBank/DDBJ databases">
        <title>Genome sequencing of strain FW100M-2.</title>
        <authorList>
            <person name="Heo J."/>
            <person name="Kim S.-J."/>
            <person name="Kim J.-S."/>
            <person name="Hong S.-B."/>
            <person name="Kwon S.-W."/>
        </authorList>
    </citation>
    <scope>NUCLEOTIDE SEQUENCE [LARGE SCALE GENOMIC DNA]</scope>
    <source>
        <strain evidence="8 9">FW100M-2</strain>
    </source>
</reference>
<feature type="transmembrane region" description="Helical" evidence="7">
    <location>
        <begin position="72"/>
        <end position="96"/>
    </location>
</feature>
<keyword evidence="4 7" id="KW-0812">Transmembrane</keyword>
<name>A0A4P6F0E6_9BACL</name>
<feature type="transmembrane region" description="Helical" evidence="7">
    <location>
        <begin position="108"/>
        <end position="126"/>
    </location>
</feature>
<dbReference type="Proteomes" id="UP000293568">
    <property type="component" value="Chromosome"/>
</dbReference>
<feature type="transmembrane region" description="Helical" evidence="7">
    <location>
        <begin position="46"/>
        <end position="65"/>
    </location>
</feature>
<dbReference type="GO" id="GO:0005886">
    <property type="term" value="C:plasma membrane"/>
    <property type="evidence" value="ECO:0007669"/>
    <property type="project" value="UniProtKB-SubCell"/>
</dbReference>
<dbReference type="InterPro" id="IPR003370">
    <property type="entry name" value="Chromate_transpt"/>
</dbReference>
<evidence type="ECO:0000256" key="4">
    <source>
        <dbReference type="ARBA" id="ARBA00022692"/>
    </source>
</evidence>
<sequence>MLWPLFWTFCRIGPATFGGGYAMIPLIEQEAVHNKKWISPEDMNELLSLAGSAPGGVGVNAAALIGFRQAGIAGAAAAVAGIALPSFAIVFMLSLLFTSFHDNPKVQAALKGMQGAIIALIALAAYRMAKSALFDLTTIVIAASTIAVLLLTSVTPVSIIMVGLFIGIVWIQLKRMIGLRIQFDKAARPSVQDEIKYPEYYI</sequence>
<evidence type="ECO:0000256" key="7">
    <source>
        <dbReference type="SAM" id="Phobius"/>
    </source>
</evidence>